<keyword evidence="2 4" id="KW-0963">Cytoplasm</keyword>
<dbReference type="Proteomes" id="UP000233778">
    <property type="component" value="Chromosome"/>
</dbReference>
<keyword evidence="3 4" id="KW-0597">Phosphoprotein</keyword>
<accession>A0A2I5T9C5</accession>
<protein>
    <recommendedName>
        <fullName evidence="4">Citrate lyase acyl carrier protein</fullName>
    </recommendedName>
    <alternativeName>
        <fullName evidence="4">Citrate lyase gamma chain</fullName>
    </alternativeName>
</protein>
<dbReference type="Pfam" id="PF06857">
    <property type="entry name" value="ACP"/>
    <property type="match status" value="1"/>
</dbReference>
<dbReference type="HAMAP" id="MF_00805">
    <property type="entry name" value="CitD"/>
    <property type="match status" value="1"/>
</dbReference>
<name>A0A2I5T9C5_SERS3</name>
<reference evidence="7" key="4">
    <citation type="submission" date="2017-11" db="EMBL/GenBank/DDBJ databases">
        <title>Complete genome sequence of Serratia sp. ATCC 39006.</title>
        <authorList>
            <person name="Hampton H.G."/>
            <person name="Jackson S.A."/>
            <person name="Jauregui R."/>
            <person name="Poulter G.T.M."/>
            <person name="Salmond G.P.C."/>
            <person name="Fineran P.C."/>
        </authorList>
    </citation>
    <scope>NUCLEOTIDE SEQUENCE</scope>
    <source>
        <strain evidence="7">ATCC 39006</strain>
    </source>
</reference>
<evidence type="ECO:0000313" key="8">
    <source>
        <dbReference type="Proteomes" id="UP000017700"/>
    </source>
</evidence>
<comment type="subunit">
    <text evidence="4">Oligomer with a subunit composition of (alpha,beta,gamma)6.</text>
</comment>
<evidence type="ECO:0000313" key="9">
    <source>
        <dbReference type="Proteomes" id="UP000233778"/>
    </source>
</evidence>
<dbReference type="AlphaFoldDB" id="A0A2I5T9C5"/>
<feature type="modified residue" description="O-(phosphoribosyl dephospho-coenzyme A)serine" evidence="4 5">
    <location>
        <position position="14"/>
    </location>
</feature>
<dbReference type="NCBIfam" id="TIGR01608">
    <property type="entry name" value="citD"/>
    <property type="match status" value="1"/>
</dbReference>
<dbReference type="PIRSF" id="PIRSF002736">
    <property type="entry name" value="Citrt_lyas_gamma"/>
    <property type="match status" value="1"/>
</dbReference>
<gene>
    <name evidence="4 7" type="primary">citD</name>
    <name evidence="6" type="ORF">CWC46_15640</name>
    <name evidence="7" type="ORF">Ser39006_015645</name>
</gene>
<organism evidence="7 8">
    <name type="scientific">Serratia sp. (strain ATCC 39006)</name>
    <name type="common">Prodigiosinella confusarubida</name>
    <dbReference type="NCBI Taxonomy" id="104623"/>
    <lineage>
        <taxon>Bacteria</taxon>
        <taxon>Pseudomonadati</taxon>
        <taxon>Pseudomonadota</taxon>
        <taxon>Gammaproteobacteria</taxon>
        <taxon>Enterobacterales</taxon>
        <taxon>Pectobacteriaceae</taxon>
        <taxon>Prodigiosinella</taxon>
    </lineage>
</organism>
<dbReference type="EMBL" id="CP025084">
    <property type="protein sequence ID" value="AUH05443.1"/>
    <property type="molecule type" value="Genomic_DNA"/>
</dbReference>
<dbReference type="InterPro" id="IPR006495">
    <property type="entry name" value="CitD"/>
</dbReference>
<comment type="similarity">
    <text evidence="4">Belongs to the CitD family.</text>
</comment>
<reference evidence="7" key="2">
    <citation type="submission" date="2013-09" db="EMBL/GenBank/DDBJ databases">
        <authorList>
            <person name="Wang G."/>
            <person name="Yang Y."/>
            <person name="Su Y."/>
        </authorList>
    </citation>
    <scope>NUCLEOTIDE SEQUENCE</scope>
    <source>
        <strain evidence="7">ATCC 39006</strain>
    </source>
</reference>
<proteinExistence type="inferred from homology"/>
<evidence type="ECO:0000256" key="5">
    <source>
        <dbReference type="PIRSR" id="PIRSR002736-50"/>
    </source>
</evidence>
<evidence type="ECO:0000256" key="2">
    <source>
        <dbReference type="ARBA" id="ARBA00022490"/>
    </source>
</evidence>
<reference evidence="7 8" key="1">
    <citation type="journal article" date="2013" name="Genome Announc.">
        <title>Draft genome sequence of Serratia sp. strain ATCC 39006, a model bacterium for analysis of the biosynthesis and regulation of prodigiosin, a carbapenem, and gas vesicles.</title>
        <authorList>
            <person name="Fineran P.C."/>
            <person name="Iglesias Cans M.C."/>
            <person name="Ramsay J.P."/>
            <person name="Wilf N.M."/>
            <person name="Cossyleon D."/>
            <person name="McNeil M.B."/>
            <person name="Williamson N.R."/>
            <person name="Monson R.E."/>
            <person name="Becher S.A."/>
            <person name="Stanton J.A."/>
            <person name="Brugger K."/>
            <person name="Brown S.D."/>
            <person name="Salmond G.P."/>
        </authorList>
    </citation>
    <scope>NUCLEOTIDE SEQUENCE [LARGE SCALE GENOMIC DNA]</scope>
    <source>
        <strain evidence="7">ATCC 39006</strain>
        <strain evidence="8">ATCC 39006 / SC 11482</strain>
    </source>
</reference>
<dbReference type="Proteomes" id="UP000017700">
    <property type="component" value="Chromosome"/>
</dbReference>
<comment type="subcellular location">
    <subcellularLocation>
        <location evidence="1 4">Cytoplasm</location>
    </subcellularLocation>
</comment>
<dbReference type="EMBL" id="CP025085">
    <property type="protein sequence ID" value="AUH01122.1"/>
    <property type="molecule type" value="Genomic_DNA"/>
</dbReference>
<dbReference type="KEGG" id="sera:Ser39006_015645"/>
<comment type="function">
    <text evidence="4">Covalent carrier of the coenzyme of citrate lyase.</text>
</comment>
<evidence type="ECO:0000313" key="7">
    <source>
        <dbReference type="EMBL" id="AUH05443.1"/>
    </source>
</evidence>
<reference evidence="6 9" key="3">
    <citation type="submission" date="2017-11" db="EMBL/GenBank/DDBJ databases">
        <title>Complete genome sequence of Serratia sp. ATCC 39006 LacA.</title>
        <authorList>
            <person name="Hampton H.G."/>
            <person name="Jackson S.A."/>
            <person name="Jauregui R."/>
            <person name="Poulter G.T.M."/>
            <person name="Salmond G.P.C."/>
            <person name="Fineran P.C."/>
        </authorList>
    </citation>
    <scope>NUCLEOTIDE SEQUENCE [LARGE SCALE GENOMIC DNA]</scope>
    <source>
        <strain evidence="6 9">ATCC 39006</strain>
    </source>
</reference>
<keyword evidence="7" id="KW-0456">Lyase</keyword>
<dbReference type="KEGG" id="serq:CWC46_15640"/>
<dbReference type="GO" id="GO:0016829">
    <property type="term" value="F:lyase activity"/>
    <property type="evidence" value="ECO:0007669"/>
    <property type="project" value="UniProtKB-KW"/>
</dbReference>
<dbReference type="InterPro" id="IPR023439">
    <property type="entry name" value="Mal_deCO2ase/Cit_lyase_ACP"/>
</dbReference>
<dbReference type="STRING" id="104623.Ser39006_02354"/>
<evidence type="ECO:0000256" key="1">
    <source>
        <dbReference type="ARBA" id="ARBA00004496"/>
    </source>
</evidence>
<dbReference type="NCBIfam" id="NF009726">
    <property type="entry name" value="PRK13253.1"/>
    <property type="match status" value="1"/>
</dbReference>
<evidence type="ECO:0000313" key="6">
    <source>
        <dbReference type="EMBL" id="AUH01122.1"/>
    </source>
</evidence>
<evidence type="ECO:0000256" key="4">
    <source>
        <dbReference type="HAMAP-Rule" id="MF_00805"/>
    </source>
</evidence>
<dbReference type="OrthoDB" id="9798736at2"/>
<sequence>MKIIKEALAGTFESSDLLVKVAPAEGQLTVVVNSEVIKQFGHQIKAVINETLQALDVQEGTIIVDDKGALDCVIRARVQSAVLRGADEEQIDWEKLS</sequence>
<dbReference type="RefSeq" id="WP_021015619.1">
    <property type="nucleotide sequence ID" value="NZ_CP025084.1"/>
</dbReference>
<keyword evidence="8" id="KW-1185">Reference proteome</keyword>
<dbReference type="GO" id="GO:0005737">
    <property type="term" value="C:cytoplasm"/>
    <property type="evidence" value="ECO:0007669"/>
    <property type="project" value="UniProtKB-SubCell"/>
</dbReference>
<evidence type="ECO:0000256" key="3">
    <source>
        <dbReference type="ARBA" id="ARBA00022553"/>
    </source>
</evidence>